<evidence type="ECO:0000313" key="5">
    <source>
        <dbReference type="EMBL" id="GBB84942.1"/>
    </source>
</evidence>
<evidence type="ECO:0000313" key="7">
    <source>
        <dbReference type="Proteomes" id="UP000247702"/>
    </source>
</evidence>
<dbReference type="AlphaFoldDB" id="A0A2Z6Q8X0"/>
<comment type="caution">
    <text evidence="5">The sequence shown here is derived from an EMBL/GenBank/DDBJ whole genome shotgun (WGS) entry which is preliminary data.</text>
</comment>
<gene>
    <name evidence="6" type="ORF">RCL2_001113500</name>
    <name evidence="5" type="ORF">RclHR1_11510006</name>
</gene>
<evidence type="ECO:0000259" key="2">
    <source>
        <dbReference type="Pfam" id="PF23940"/>
    </source>
</evidence>
<dbReference type="Proteomes" id="UP000615446">
    <property type="component" value="Unassembled WGS sequence"/>
</dbReference>
<dbReference type="InterPro" id="IPR055700">
    <property type="entry name" value="DUF7276"/>
</dbReference>
<dbReference type="Pfam" id="PF23941">
    <property type="entry name" value="DUF7276"/>
    <property type="match status" value="1"/>
</dbReference>
<keyword evidence="7" id="KW-1185">Reference proteome</keyword>
<feature type="compositionally biased region" description="Acidic residues" evidence="1">
    <location>
        <begin position="43"/>
        <end position="62"/>
    </location>
</feature>
<reference evidence="6" key="2">
    <citation type="submission" date="2019-10" db="EMBL/GenBank/DDBJ databases">
        <title>Conservation and host-specific expression of non-tandemly repeated heterogenous ribosome RNA gene in arbuscular mycorrhizal fungi.</title>
        <authorList>
            <person name="Maeda T."/>
            <person name="Kobayashi Y."/>
            <person name="Nakagawa T."/>
            <person name="Ezawa T."/>
            <person name="Yamaguchi K."/>
            <person name="Bino T."/>
            <person name="Nishimoto Y."/>
            <person name="Shigenobu S."/>
            <person name="Kawaguchi M."/>
        </authorList>
    </citation>
    <scope>NUCLEOTIDE SEQUENCE</scope>
    <source>
        <strain evidence="6">HR1</strain>
    </source>
</reference>
<feature type="compositionally biased region" description="Polar residues" evidence="1">
    <location>
        <begin position="1"/>
        <end position="13"/>
    </location>
</feature>
<feature type="domain" description="DUF7276" evidence="3">
    <location>
        <begin position="335"/>
        <end position="570"/>
    </location>
</feature>
<feature type="compositionally biased region" description="Acidic residues" evidence="1">
    <location>
        <begin position="20"/>
        <end position="31"/>
    </location>
</feature>
<organism evidence="5 7">
    <name type="scientific">Rhizophagus clarus</name>
    <dbReference type="NCBI Taxonomy" id="94130"/>
    <lineage>
        <taxon>Eukaryota</taxon>
        <taxon>Fungi</taxon>
        <taxon>Fungi incertae sedis</taxon>
        <taxon>Mucoromycota</taxon>
        <taxon>Glomeromycotina</taxon>
        <taxon>Glomeromycetes</taxon>
        <taxon>Glomerales</taxon>
        <taxon>Glomeraceae</taxon>
        <taxon>Rhizophagus</taxon>
    </lineage>
</organism>
<reference evidence="5 7" key="1">
    <citation type="submission" date="2017-11" db="EMBL/GenBank/DDBJ databases">
        <title>The genome of Rhizophagus clarus HR1 reveals common genetic basis of auxotrophy among arbuscular mycorrhizal fungi.</title>
        <authorList>
            <person name="Kobayashi Y."/>
        </authorList>
    </citation>
    <scope>NUCLEOTIDE SEQUENCE [LARGE SCALE GENOMIC DNA]</scope>
    <source>
        <strain evidence="5 7">HR1</strain>
    </source>
</reference>
<name>A0A2Z6Q8X0_9GLOM</name>
<feature type="region of interest" description="Disordered" evidence="1">
    <location>
        <begin position="1"/>
        <end position="62"/>
    </location>
</feature>
<dbReference type="Pfam" id="PF23942">
    <property type="entry name" value="DUF7277"/>
    <property type="match status" value="1"/>
</dbReference>
<accession>A0A2Z6Q8X0</accession>
<feature type="domain" description="DUF7277" evidence="4">
    <location>
        <begin position="13"/>
        <end position="90"/>
    </location>
</feature>
<dbReference type="Proteomes" id="UP000247702">
    <property type="component" value="Unassembled WGS sequence"/>
</dbReference>
<proteinExistence type="predicted"/>
<dbReference type="Pfam" id="PF23940">
    <property type="entry name" value="DUF7275"/>
    <property type="match status" value="1"/>
</dbReference>
<protein>
    <submittedName>
        <fullName evidence="5">Uncharacterized protein</fullName>
    </submittedName>
</protein>
<dbReference type="OrthoDB" id="2339473at2759"/>
<dbReference type="EMBL" id="BLAL01000075">
    <property type="protein sequence ID" value="GES83993.1"/>
    <property type="molecule type" value="Genomic_DNA"/>
</dbReference>
<dbReference type="InterPro" id="IPR055699">
    <property type="entry name" value="DUF7275"/>
</dbReference>
<evidence type="ECO:0000313" key="6">
    <source>
        <dbReference type="EMBL" id="GES83993.1"/>
    </source>
</evidence>
<dbReference type="InterPro" id="IPR055701">
    <property type="entry name" value="DUF7277"/>
</dbReference>
<feature type="domain" description="DUF7275" evidence="2">
    <location>
        <begin position="114"/>
        <end position="321"/>
    </location>
</feature>
<evidence type="ECO:0000256" key="1">
    <source>
        <dbReference type="SAM" id="MobiDB-lite"/>
    </source>
</evidence>
<evidence type="ECO:0000259" key="3">
    <source>
        <dbReference type="Pfam" id="PF23941"/>
    </source>
</evidence>
<evidence type="ECO:0000259" key="4">
    <source>
        <dbReference type="Pfam" id="PF23942"/>
    </source>
</evidence>
<sequence length="574" mass="66690">MDLRNMKSNVTLNTKKESDEEKESDDDDDDDFKSKMQVVGFESDNEDNMQDDNNQDNDIPDENNEVNKIEFEAFNDAQPKLSTLMILEMCRNIKDKIMFPLLSNFLCIVAPLKILEALKTSHIYWPANFYKNITDLHMLRILLDYNKVSTNQPLCSPQRDESIELMLKTRVKEAEIIRGIPGAHINLNMTNEDFLDSEDNLFVQRRVPHDDLHKLVKYGDLPIYQGLKEDQSKAWIKQSLFEKLDYQTKLNCVREEAMVIALERYLIPMISNNQETSYNLALARICTTLTKGWFRQFAIDNYPRLSNLDKNLLSIAHDVIEKFPIKQKKPVVFVPDPETLAIFETIRRYTEKISSFEDLYDFSCESKFSRTGIKITSPVKSDISITVIITTLNTYHYDCHPYTKWSASVVILPSKDLEILSGKNGKDKDNLNRHAIISQEFTDPLSIHPYYGHVRNQKEKFFNLTSKHIFALEIEENHNNDSWGMLEGVGEDMMCIKAKSADHAASLLEIPDFTGDLLFKYVLYYLNPTLKDNGETPLKQWVNKLKAKGDIPIEPNQHLWYQAWNYKLNRKSNH</sequence>
<dbReference type="EMBL" id="BEXD01000171">
    <property type="protein sequence ID" value="GBB84942.1"/>
    <property type="molecule type" value="Genomic_DNA"/>
</dbReference>